<dbReference type="Pfam" id="PF08448">
    <property type="entry name" value="PAS_4"/>
    <property type="match status" value="1"/>
</dbReference>
<dbReference type="InterPro" id="IPR013656">
    <property type="entry name" value="PAS_4"/>
</dbReference>
<dbReference type="InterPro" id="IPR000700">
    <property type="entry name" value="PAS-assoc_C"/>
</dbReference>
<dbReference type="CDD" id="cd00082">
    <property type="entry name" value="HisKA"/>
    <property type="match status" value="1"/>
</dbReference>
<dbReference type="InterPro" id="IPR003661">
    <property type="entry name" value="HisK_dim/P_dom"/>
</dbReference>
<evidence type="ECO:0000256" key="8">
    <source>
        <dbReference type="ARBA" id="ARBA00023012"/>
    </source>
</evidence>
<organism evidence="12 13">
    <name type="scientific">candidate division CSSED10-310 bacterium</name>
    <dbReference type="NCBI Taxonomy" id="2855610"/>
    <lineage>
        <taxon>Bacteria</taxon>
        <taxon>Bacteria division CSSED10-310</taxon>
    </lineage>
</organism>
<dbReference type="PROSITE" id="PS50109">
    <property type="entry name" value="HIS_KIN"/>
    <property type="match status" value="1"/>
</dbReference>
<dbReference type="InterPro" id="IPR004358">
    <property type="entry name" value="Sig_transdc_His_kin-like_C"/>
</dbReference>
<evidence type="ECO:0000256" key="3">
    <source>
        <dbReference type="ARBA" id="ARBA00022553"/>
    </source>
</evidence>
<dbReference type="SUPFAM" id="SSF47384">
    <property type="entry name" value="Homodimeric domain of signal transducing histidine kinase"/>
    <property type="match status" value="1"/>
</dbReference>
<dbReference type="SUPFAM" id="SSF55874">
    <property type="entry name" value="ATPase domain of HSP90 chaperone/DNA topoisomerase II/histidine kinase"/>
    <property type="match status" value="1"/>
</dbReference>
<dbReference type="EC" id="2.7.13.3" evidence="2"/>
<evidence type="ECO:0000259" key="11">
    <source>
        <dbReference type="PROSITE" id="PS50113"/>
    </source>
</evidence>
<dbReference type="PROSITE" id="PS50113">
    <property type="entry name" value="PAC"/>
    <property type="match status" value="1"/>
</dbReference>
<evidence type="ECO:0000259" key="10">
    <source>
        <dbReference type="PROSITE" id="PS50109"/>
    </source>
</evidence>
<feature type="domain" description="PAC" evidence="11">
    <location>
        <begin position="233"/>
        <end position="287"/>
    </location>
</feature>
<protein>
    <recommendedName>
        <fullName evidence="2">histidine kinase</fullName>
        <ecNumber evidence="2">2.7.13.3</ecNumber>
    </recommendedName>
</protein>
<evidence type="ECO:0000256" key="5">
    <source>
        <dbReference type="ARBA" id="ARBA00022741"/>
    </source>
</evidence>
<evidence type="ECO:0000256" key="1">
    <source>
        <dbReference type="ARBA" id="ARBA00000085"/>
    </source>
</evidence>
<dbReference type="PANTHER" id="PTHR43065:SF10">
    <property type="entry name" value="PEROXIDE STRESS-ACTIVATED HISTIDINE KINASE MAK3"/>
    <property type="match status" value="1"/>
</dbReference>
<proteinExistence type="predicted"/>
<dbReference type="PRINTS" id="PR00344">
    <property type="entry name" value="BCTRLSENSOR"/>
</dbReference>
<keyword evidence="8" id="KW-0902">Two-component regulatory system</keyword>
<name>A0ABV6YXX6_UNCC1</name>
<keyword evidence="3" id="KW-0597">Phosphoprotein</keyword>
<comment type="catalytic activity">
    <reaction evidence="1">
        <text>ATP + protein L-histidine = ADP + protein N-phospho-L-histidine.</text>
        <dbReference type="EC" id="2.7.13.3"/>
    </reaction>
</comment>
<feature type="coiled-coil region" evidence="9">
    <location>
        <begin position="122"/>
        <end position="166"/>
    </location>
</feature>
<dbReference type="Gene3D" id="3.30.450.20">
    <property type="entry name" value="PAS domain"/>
    <property type="match status" value="1"/>
</dbReference>
<dbReference type="SMART" id="SM00388">
    <property type="entry name" value="HisKA"/>
    <property type="match status" value="1"/>
</dbReference>
<dbReference type="Pfam" id="PF02518">
    <property type="entry name" value="HATPase_c"/>
    <property type="match status" value="1"/>
</dbReference>
<keyword evidence="9" id="KW-0175">Coiled coil</keyword>
<dbReference type="Gene3D" id="3.30.565.10">
    <property type="entry name" value="Histidine kinase-like ATPase, C-terminal domain"/>
    <property type="match status" value="1"/>
</dbReference>
<dbReference type="Gene3D" id="1.10.287.130">
    <property type="match status" value="1"/>
</dbReference>
<dbReference type="Pfam" id="PF00512">
    <property type="entry name" value="HisKA"/>
    <property type="match status" value="1"/>
</dbReference>
<evidence type="ECO:0000256" key="7">
    <source>
        <dbReference type="ARBA" id="ARBA00022840"/>
    </source>
</evidence>
<dbReference type="InterPro" id="IPR036890">
    <property type="entry name" value="HATPase_C_sf"/>
</dbReference>
<dbReference type="SMART" id="SM00387">
    <property type="entry name" value="HATPase_c"/>
    <property type="match status" value="1"/>
</dbReference>
<sequence length="510" mass="58055">MQKTTRSTRESEAKIYFPISDAITGTEISGTLSKVSQRQVIIHIRARDIDQLPNEKELDNIRLLIDGTSLFFRGMLKKIPPLQLEISIVSMNDHDRLVYNNFLLDRFDRQYELSRKVEEIALEEIQQLNKELSLSLKVEEAALAEAQKMNEELLVAQKELINSRNQLEAILNGITDGIYLINKDFHLLALNKKQMEWVAEGIDDPIGRRCYQVFFDLDEPCAHCTAQKTFSTFLPERQSLSTQLNERNVYLEYFSFPINDEGDELYQVVQYVQDVTERKEMEDHLFQTEKMASLGTMTAGIAHELRNPLSSISMTIQLIKKKQDIDAKFSKKIGKIETQVNKAGKILSDIKTFSRKEKLTFKSMEVSVLVDNLLSQMVEMGTLKGVHLERDLQQTASVMVEPDQLDQVVINLVRNAADAMEELKNPTLRVKTGNFDDNQVFISVEDTGEGISEEKLKKIFDPFFTTKPPGKGTGLGLALCYKIIERHRGTIKVHSVVGDGSRFTILLPCA</sequence>
<dbReference type="EMBL" id="JBHPBY010000146">
    <property type="protein sequence ID" value="MFC1851039.1"/>
    <property type="molecule type" value="Genomic_DNA"/>
</dbReference>
<dbReference type="PANTHER" id="PTHR43065">
    <property type="entry name" value="SENSOR HISTIDINE KINASE"/>
    <property type="match status" value="1"/>
</dbReference>
<evidence type="ECO:0000256" key="4">
    <source>
        <dbReference type="ARBA" id="ARBA00022679"/>
    </source>
</evidence>
<dbReference type="InterPro" id="IPR035965">
    <property type="entry name" value="PAS-like_dom_sf"/>
</dbReference>
<accession>A0ABV6YXX6</accession>
<gene>
    <name evidence="12" type="ORF">ACFL27_12670</name>
</gene>
<evidence type="ECO:0000313" key="12">
    <source>
        <dbReference type="EMBL" id="MFC1851039.1"/>
    </source>
</evidence>
<dbReference type="InterPro" id="IPR005467">
    <property type="entry name" value="His_kinase_dom"/>
</dbReference>
<dbReference type="GO" id="GO:0005524">
    <property type="term" value="F:ATP binding"/>
    <property type="evidence" value="ECO:0007669"/>
    <property type="project" value="UniProtKB-KW"/>
</dbReference>
<evidence type="ECO:0000313" key="13">
    <source>
        <dbReference type="Proteomes" id="UP001594351"/>
    </source>
</evidence>
<reference evidence="12 13" key="1">
    <citation type="submission" date="2024-09" db="EMBL/GenBank/DDBJ databases">
        <title>Laminarin stimulates single cell rates of sulfate reduction while oxygen inhibits transcriptomic activity in coastal marine sediment.</title>
        <authorList>
            <person name="Lindsay M."/>
            <person name="Orcutt B."/>
            <person name="Emerson D."/>
            <person name="Stepanauskas R."/>
            <person name="D'Angelo T."/>
        </authorList>
    </citation>
    <scope>NUCLEOTIDE SEQUENCE [LARGE SCALE GENOMIC DNA]</scope>
    <source>
        <strain evidence="12">SAG AM-311-K15</strain>
    </source>
</reference>
<dbReference type="InterPro" id="IPR036097">
    <property type="entry name" value="HisK_dim/P_sf"/>
</dbReference>
<keyword evidence="6" id="KW-0418">Kinase</keyword>
<evidence type="ECO:0000256" key="6">
    <source>
        <dbReference type="ARBA" id="ARBA00022777"/>
    </source>
</evidence>
<dbReference type="SUPFAM" id="SSF55785">
    <property type="entry name" value="PYP-like sensor domain (PAS domain)"/>
    <property type="match status" value="1"/>
</dbReference>
<evidence type="ECO:0000256" key="9">
    <source>
        <dbReference type="SAM" id="Coils"/>
    </source>
</evidence>
<evidence type="ECO:0000256" key="2">
    <source>
        <dbReference type="ARBA" id="ARBA00012438"/>
    </source>
</evidence>
<comment type="caution">
    <text evidence="12">The sequence shown here is derived from an EMBL/GenBank/DDBJ whole genome shotgun (WGS) entry which is preliminary data.</text>
</comment>
<keyword evidence="7 12" id="KW-0067">ATP-binding</keyword>
<keyword evidence="13" id="KW-1185">Reference proteome</keyword>
<feature type="domain" description="Histidine kinase" evidence="10">
    <location>
        <begin position="300"/>
        <end position="510"/>
    </location>
</feature>
<keyword evidence="5" id="KW-0547">Nucleotide-binding</keyword>
<keyword evidence="4" id="KW-0808">Transferase</keyword>
<dbReference type="InterPro" id="IPR003594">
    <property type="entry name" value="HATPase_dom"/>
</dbReference>
<dbReference type="Proteomes" id="UP001594351">
    <property type="component" value="Unassembled WGS sequence"/>
</dbReference>